<feature type="transmembrane region" description="Helical" evidence="1">
    <location>
        <begin position="200"/>
        <end position="220"/>
    </location>
</feature>
<gene>
    <name evidence="2" type="ORF">ACFP2T_14550</name>
</gene>
<evidence type="ECO:0000313" key="2">
    <source>
        <dbReference type="EMBL" id="MFC6017425.1"/>
    </source>
</evidence>
<dbReference type="PANTHER" id="PTHR37305">
    <property type="entry name" value="INTEGRAL MEMBRANE PROTEIN-RELATED"/>
    <property type="match status" value="1"/>
</dbReference>
<dbReference type="PANTHER" id="PTHR37305:SF1">
    <property type="entry name" value="MEMBRANE PROTEIN"/>
    <property type="match status" value="1"/>
</dbReference>
<comment type="caution">
    <text evidence="2">The sequence shown here is derived from an EMBL/GenBank/DDBJ whole genome shotgun (WGS) entry which is preliminary data.</text>
</comment>
<dbReference type="RefSeq" id="WP_377421671.1">
    <property type="nucleotide sequence ID" value="NZ_JBHSPR010000010.1"/>
</dbReference>
<name>A0ABW1K6T2_9ACTN</name>
<evidence type="ECO:0000256" key="1">
    <source>
        <dbReference type="SAM" id="Phobius"/>
    </source>
</evidence>
<feature type="transmembrane region" description="Helical" evidence="1">
    <location>
        <begin position="154"/>
        <end position="180"/>
    </location>
</feature>
<dbReference type="EMBL" id="JBHSPR010000010">
    <property type="protein sequence ID" value="MFC6017425.1"/>
    <property type="molecule type" value="Genomic_DNA"/>
</dbReference>
<feature type="transmembrane region" description="Helical" evidence="1">
    <location>
        <begin position="46"/>
        <end position="66"/>
    </location>
</feature>
<accession>A0ABW1K6T2</accession>
<keyword evidence="3" id="KW-1185">Reference proteome</keyword>
<keyword evidence="1" id="KW-0812">Transmembrane</keyword>
<dbReference type="Proteomes" id="UP001596203">
    <property type="component" value="Unassembled WGS sequence"/>
</dbReference>
<protein>
    <submittedName>
        <fullName evidence="2">ABC transporter permease</fullName>
    </submittedName>
</protein>
<keyword evidence="1" id="KW-1133">Transmembrane helix</keyword>
<organism evidence="2 3">
    <name type="scientific">Plantactinospora solaniradicis</name>
    <dbReference type="NCBI Taxonomy" id="1723736"/>
    <lineage>
        <taxon>Bacteria</taxon>
        <taxon>Bacillati</taxon>
        <taxon>Actinomycetota</taxon>
        <taxon>Actinomycetes</taxon>
        <taxon>Micromonosporales</taxon>
        <taxon>Micromonosporaceae</taxon>
        <taxon>Plantactinospora</taxon>
    </lineage>
</organism>
<proteinExistence type="predicted"/>
<feature type="transmembrane region" description="Helical" evidence="1">
    <location>
        <begin position="227"/>
        <end position="249"/>
    </location>
</feature>
<keyword evidence="1" id="KW-0472">Membrane</keyword>
<evidence type="ECO:0000313" key="3">
    <source>
        <dbReference type="Proteomes" id="UP001596203"/>
    </source>
</evidence>
<feature type="transmembrane region" description="Helical" evidence="1">
    <location>
        <begin position="289"/>
        <end position="308"/>
    </location>
</feature>
<reference evidence="3" key="1">
    <citation type="journal article" date="2019" name="Int. J. Syst. Evol. Microbiol.">
        <title>The Global Catalogue of Microorganisms (GCM) 10K type strain sequencing project: providing services to taxonomists for standard genome sequencing and annotation.</title>
        <authorList>
            <consortium name="The Broad Institute Genomics Platform"/>
            <consortium name="The Broad Institute Genome Sequencing Center for Infectious Disease"/>
            <person name="Wu L."/>
            <person name="Ma J."/>
        </authorList>
    </citation>
    <scope>NUCLEOTIDE SEQUENCE [LARGE SCALE GENOMIC DNA]</scope>
    <source>
        <strain evidence="3">ZS-35-S2</strain>
    </source>
</reference>
<sequence>MSSRQLAEPVARVDLDPTASARRRSGGLPDVLAAELYKLVRRPANWLLLAVALVLSLTFTYLVPYAGYAEGTGTVGGGPGSGPGSGQVGADGGGLAALLPAELVGNSIGGLPIFLGAIMLILGVLTVGGEYGWGTWKTLFTQGPSRLVGYAGKLVALSVATLAAVLAVFAAGGAASAVIAGVEGQPMQWPPLAELTVGVGAGWLVATMWACFGALLAVLLRGVALPVGLGLVWLLAVQNLLASLAAPLLDWVAELQKGLPGPNAGSLVAALGAGADTPGVEQVVGGGQAALTVAGYLVGFVLLSGAFLHRRDIL</sequence>
<feature type="transmembrane region" description="Helical" evidence="1">
    <location>
        <begin position="113"/>
        <end position="133"/>
    </location>
</feature>